<dbReference type="InterPro" id="IPR003774">
    <property type="entry name" value="AlgH-like"/>
</dbReference>
<dbReference type="SUPFAM" id="SSF143456">
    <property type="entry name" value="VC0467-like"/>
    <property type="match status" value="1"/>
</dbReference>
<accession>A0A5B2VIT9</accession>
<dbReference type="Gene3D" id="3.40.1740.10">
    <property type="entry name" value="VC0467-like"/>
    <property type="match status" value="1"/>
</dbReference>
<dbReference type="PANTHER" id="PTHR31984:SF17">
    <property type="entry name" value="TRANSCRIPTIONAL REGULATOR"/>
    <property type="match status" value="1"/>
</dbReference>
<keyword evidence="2" id="KW-1185">Reference proteome</keyword>
<evidence type="ECO:0000313" key="2">
    <source>
        <dbReference type="Proteomes" id="UP000324611"/>
    </source>
</evidence>
<sequence length="150" mass="16932">MKQGLFLHSTDLLDDSFFEKAVIFIAEYNEKGAMGFVVNRLFPRRLNELEEFKQVGPFPVYVGGPVDQEHIYFVHRRPDVIAGGSLVAGDVFLGGDFKDVVRGIRNGVIGEEDVKVFIGYCGWDGVELEEEVEEGSWEVMEKAEVFGDFF</sequence>
<dbReference type="PANTHER" id="PTHR31984">
    <property type="entry name" value="TRANSPORTER, PUTATIVE (DUF179)-RELATED"/>
    <property type="match status" value="1"/>
</dbReference>
<comment type="caution">
    <text evidence="1">The sequence shown here is derived from an EMBL/GenBank/DDBJ whole genome shotgun (WGS) entry which is preliminary data.</text>
</comment>
<reference evidence="1 2" key="2">
    <citation type="submission" date="2019-09" db="EMBL/GenBank/DDBJ databases">
        <authorList>
            <person name="Jin C."/>
        </authorList>
    </citation>
    <scope>NUCLEOTIDE SEQUENCE [LARGE SCALE GENOMIC DNA]</scope>
    <source>
        <strain evidence="1 2">BN140078</strain>
    </source>
</reference>
<dbReference type="AlphaFoldDB" id="A0A5B2VIT9"/>
<protein>
    <submittedName>
        <fullName evidence="1">YqgE/AlgH family protein</fullName>
    </submittedName>
</protein>
<dbReference type="RefSeq" id="WP_149839747.1">
    <property type="nucleotide sequence ID" value="NZ_VUOC01000004.1"/>
</dbReference>
<gene>
    <name evidence="1" type="ORF">F0L74_20300</name>
</gene>
<dbReference type="Pfam" id="PF02622">
    <property type="entry name" value="DUF179"/>
    <property type="match status" value="1"/>
</dbReference>
<dbReference type="EMBL" id="VUOC01000004">
    <property type="protein sequence ID" value="KAA2238568.1"/>
    <property type="molecule type" value="Genomic_DNA"/>
</dbReference>
<name>A0A5B2VIT9_9BACT</name>
<proteinExistence type="predicted"/>
<dbReference type="Proteomes" id="UP000324611">
    <property type="component" value="Unassembled WGS sequence"/>
</dbReference>
<reference evidence="1 2" key="1">
    <citation type="submission" date="2019-09" db="EMBL/GenBank/DDBJ databases">
        <title>Chitinophaga ginsengihumi sp. nov., isolated from soil of ginseng rhizosphere.</title>
        <authorList>
            <person name="Lee J."/>
        </authorList>
    </citation>
    <scope>NUCLEOTIDE SEQUENCE [LARGE SCALE GENOMIC DNA]</scope>
    <source>
        <strain evidence="1 2">BN140078</strain>
    </source>
</reference>
<evidence type="ECO:0000313" key="1">
    <source>
        <dbReference type="EMBL" id="KAA2238568.1"/>
    </source>
</evidence>
<organism evidence="1 2">
    <name type="scientific">Chitinophaga agrisoli</name>
    <dbReference type="NCBI Taxonomy" id="2607653"/>
    <lineage>
        <taxon>Bacteria</taxon>
        <taxon>Pseudomonadati</taxon>
        <taxon>Bacteroidota</taxon>
        <taxon>Chitinophagia</taxon>
        <taxon>Chitinophagales</taxon>
        <taxon>Chitinophagaceae</taxon>
        <taxon>Chitinophaga</taxon>
    </lineage>
</organism>